<dbReference type="EMBL" id="FOVF01000034">
    <property type="protein sequence ID" value="SFN59139.1"/>
    <property type="molecule type" value="Genomic_DNA"/>
</dbReference>
<dbReference type="RefSeq" id="WP_092410227.1">
    <property type="nucleotide sequence ID" value="NZ_FOVF01000034.1"/>
</dbReference>
<dbReference type="STRING" id="578942.SAMN05216289_13410"/>
<dbReference type="PANTHER" id="PTHR12788">
    <property type="entry name" value="PROTEIN-TYROSINE SULFOTRANSFERASE 2"/>
    <property type="match status" value="1"/>
</dbReference>
<dbReference type="Proteomes" id="UP000198575">
    <property type="component" value="Unassembled WGS sequence"/>
</dbReference>
<keyword evidence="1 2" id="KW-0808">Transferase</keyword>
<evidence type="ECO:0000256" key="1">
    <source>
        <dbReference type="ARBA" id="ARBA00022679"/>
    </source>
</evidence>
<evidence type="ECO:0000313" key="2">
    <source>
        <dbReference type="EMBL" id="SFN59139.1"/>
    </source>
</evidence>
<gene>
    <name evidence="2" type="ORF">SAMN05216289_13410</name>
</gene>
<dbReference type="InterPro" id="IPR027417">
    <property type="entry name" value="P-loop_NTPase"/>
</dbReference>
<reference evidence="2 3" key="1">
    <citation type="submission" date="2016-10" db="EMBL/GenBank/DDBJ databases">
        <authorList>
            <person name="de Groot N.N."/>
        </authorList>
    </citation>
    <scope>NUCLEOTIDE SEQUENCE [LARGE SCALE GENOMIC DNA]</scope>
    <source>
        <strain evidence="2 3">CGMCC 1.7659</strain>
    </source>
</reference>
<dbReference type="OrthoDB" id="9766687at2"/>
<name>A0A1I5AAG5_9GAMM</name>
<dbReference type="AlphaFoldDB" id="A0A1I5AAG5"/>
<organism evidence="2 3">
    <name type="scientific">Dokdonella immobilis</name>
    <dbReference type="NCBI Taxonomy" id="578942"/>
    <lineage>
        <taxon>Bacteria</taxon>
        <taxon>Pseudomonadati</taxon>
        <taxon>Pseudomonadota</taxon>
        <taxon>Gammaproteobacteria</taxon>
        <taxon>Lysobacterales</taxon>
        <taxon>Rhodanobacteraceae</taxon>
        <taxon>Dokdonella</taxon>
    </lineage>
</organism>
<dbReference type="InterPro" id="IPR026634">
    <property type="entry name" value="TPST-like"/>
</dbReference>
<dbReference type="Gene3D" id="3.40.50.300">
    <property type="entry name" value="P-loop containing nucleotide triphosphate hydrolases"/>
    <property type="match status" value="1"/>
</dbReference>
<accession>A0A1I5AAG5</accession>
<sequence length="530" mass="58811">MPSVERYRSRLERHMAEGRTEQALEVLALWRAGHPGLLEPELVLARIEQLQGRYCQARARALNAVATLECPGALALDVVNCLRVFIAHDALDTWIASFPARAAVPAEDQARIAAALSSIGLHAPALDWVEESVAKSPSSGICRVNRALIRSYAGDFDGARADLDQVVDGPEDSATAHWLLARLDTQDPEPGRVERLRRRIATCARAADSALLQFALFQELDRAGDVGAAWQALMEGCRQARKQAAYDPVASERLFAALRKRFPLARSPAAHVSRDPVPIFIVGMHRSGTTLLERMLAAHPGVFAYGESQRLSGALRQAADHGCQPLLDEVLISRASSMDTRQVSTCYFAEGRRRIGAASHVTDKLPGNFQLIGFIHDAMPQARVIHLRRDPMDLCFANLRELFSDSVSYSYTIEDLAHFHAHYVELMRHWQRSFPGFVLDVDYEDLVTNPEQVSRRVFEFCGLDWTPAALEPSASSDSPVNTLSSMQVRRPIHSRSIGRWKPYAKWLGPLQTLLDCRSSGFQREPGPEPG</sequence>
<dbReference type="Gene3D" id="1.25.40.10">
    <property type="entry name" value="Tetratricopeptide repeat domain"/>
    <property type="match status" value="1"/>
</dbReference>
<dbReference type="GO" id="GO:0008476">
    <property type="term" value="F:protein-tyrosine sulfotransferase activity"/>
    <property type="evidence" value="ECO:0007669"/>
    <property type="project" value="InterPro"/>
</dbReference>
<proteinExistence type="predicted"/>
<dbReference type="InterPro" id="IPR011990">
    <property type="entry name" value="TPR-like_helical_dom_sf"/>
</dbReference>
<dbReference type="SUPFAM" id="SSF52540">
    <property type="entry name" value="P-loop containing nucleoside triphosphate hydrolases"/>
    <property type="match status" value="1"/>
</dbReference>
<keyword evidence="3" id="KW-1185">Reference proteome</keyword>
<dbReference type="Pfam" id="PF13469">
    <property type="entry name" value="Sulfotransfer_3"/>
    <property type="match status" value="1"/>
</dbReference>
<dbReference type="PANTHER" id="PTHR12788:SF10">
    <property type="entry name" value="PROTEIN-TYROSINE SULFOTRANSFERASE"/>
    <property type="match status" value="1"/>
</dbReference>
<protein>
    <submittedName>
        <fullName evidence="2">Sulfotransferase family protein</fullName>
    </submittedName>
</protein>
<evidence type="ECO:0000313" key="3">
    <source>
        <dbReference type="Proteomes" id="UP000198575"/>
    </source>
</evidence>
<dbReference type="SUPFAM" id="SSF48452">
    <property type="entry name" value="TPR-like"/>
    <property type="match status" value="1"/>
</dbReference>